<dbReference type="InterPro" id="IPR000182">
    <property type="entry name" value="GNAT_dom"/>
</dbReference>
<dbReference type="Pfam" id="PF00583">
    <property type="entry name" value="Acetyltransf_1"/>
    <property type="match status" value="1"/>
</dbReference>
<organism evidence="3 4">
    <name type="scientific">Lobosporangium transversale</name>
    <dbReference type="NCBI Taxonomy" id="64571"/>
    <lineage>
        <taxon>Eukaryota</taxon>
        <taxon>Fungi</taxon>
        <taxon>Fungi incertae sedis</taxon>
        <taxon>Mucoromycota</taxon>
        <taxon>Mortierellomycotina</taxon>
        <taxon>Mortierellomycetes</taxon>
        <taxon>Mortierellales</taxon>
        <taxon>Mortierellaceae</taxon>
        <taxon>Lobosporangium</taxon>
    </lineage>
</organism>
<comment type="caution">
    <text evidence="3">The sequence shown here is derived from an EMBL/GenBank/DDBJ whole genome shotgun (WGS) entry which is preliminary data.</text>
</comment>
<dbReference type="Gene3D" id="3.40.630.30">
    <property type="match status" value="1"/>
</dbReference>
<dbReference type="PROSITE" id="PS51186">
    <property type="entry name" value="GNAT"/>
    <property type="match status" value="1"/>
</dbReference>
<accession>A0A1Y2GDA4</accession>
<evidence type="ECO:0000256" key="1">
    <source>
        <dbReference type="SAM" id="MobiDB-lite"/>
    </source>
</evidence>
<evidence type="ECO:0000313" key="3">
    <source>
        <dbReference type="EMBL" id="ORZ07710.1"/>
    </source>
</evidence>
<reference evidence="3 4" key="1">
    <citation type="submission" date="2016-07" db="EMBL/GenBank/DDBJ databases">
        <title>Pervasive Adenine N6-methylation of Active Genes in Fungi.</title>
        <authorList>
            <consortium name="DOE Joint Genome Institute"/>
            <person name="Mondo S.J."/>
            <person name="Dannebaum R.O."/>
            <person name="Kuo R.C."/>
            <person name="Labutti K."/>
            <person name="Haridas S."/>
            <person name="Kuo A."/>
            <person name="Salamov A."/>
            <person name="Ahrendt S.R."/>
            <person name="Lipzen A."/>
            <person name="Sullivan W."/>
            <person name="Andreopoulos W.B."/>
            <person name="Clum A."/>
            <person name="Lindquist E."/>
            <person name="Daum C."/>
            <person name="Ramamoorthy G.K."/>
            <person name="Gryganskyi A."/>
            <person name="Culley D."/>
            <person name="Magnuson J.K."/>
            <person name="James T.Y."/>
            <person name="O'Malley M.A."/>
            <person name="Stajich J.E."/>
            <person name="Spatafora J.W."/>
            <person name="Visel A."/>
            <person name="Grigoriev I.V."/>
        </authorList>
    </citation>
    <scope>NUCLEOTIDE SEQUENCE [LARGE SCALE GENOMIC DNA]</scope>
    <source>
        <strain evidence="3 4">NRRL 3116</strain>
    </source>
</reference>
<dbReference type="RefSeq" id="XP_021878076.1">
    <property type="nucleotide sequence ID" value="XM_022025281.1"/>
</dbReference>
<evidence type="ECO:0000313" key="4">
    <source>
        <dbReference type="Proteomes" id="UP000193648"/>
    </source>
</evidence>
<sequence length="267" mass="29639">MTQSEFIIRNTRPEELDAYIDVLERAAEWMESQNLAQWIPGTFRQPETRQHIANAIAQQNSFIVEPVNTMNGSNNNSTSSSSSLSASSSSPSSSSPSSSSPSSSSSGTIAAIFALNYEDPFDEMLWSPLLGPDHWKDAIYVHRLVVEPSFQGKGIVPQILAFVENLVIEKGKTFLRLDCRANNPRLRKFYREKCRGKVVMISNENNNNNNSNNNGNDKDGVVQEQVLQVQGLEERGTFRNPKTGIEYARFERRIVPASSSSSSSSNA</sequence>
<dbReference type="Proteomes" id="UP000193648">
    <property type="component" value="Unassembled WGS sequence"/>
</dbReference>
<dbReference type="GO" id="GO:0016747">
    <property type="term" value="F:acyltransferase activity, transferring groups other than amino-acyl groups"/>
    <property type="evidence" value="ECO:0007669"/>
    <property type="project" value="InterPro"/>
</dbReference>
<dbReference type="InterPro" id="IPR016181">
    <property type="entry name" value="Acyl_CoA_acyltransferase"/>
</dbReference>
<dbReference type="GeneID" id="33567125"/>
<evidence type="ECO:0000259" key="2">
    <source>
        <dbReference type="PROSITE" id="PS51186"/>
    </source>
</evidence>
<gene>
    <name evidence="3" type="ORF">BCR41DRAFT_359955</name>
</gene>
<keyword evidence="4" id="KW-1185">Reference proteome</keyword>
<dbReference type="EMBL" id="MCFF01000040">
    <property type="protein sequence ID" value="ORZ07710.1"/>
    <property type="molecule type" value="Genomic_DNA"/>
</dbReference>
<proteinExistence type="predicted"/>
<protein>
    <recommendedName>
        <fullName evidence="2">N-acetyltransferase domain-containing protein</fullName>
    </recommendedName>
</protein>
<feature type="compositionally biased region" description="Low complexity" evidence="1">
    <location>
        <begin position="73"/>
        <end position="106"/>
    </location>
</feature>
<feature type="domain" description="N-acetyltransferase" evidence="2">
    <location>
        <begin position="6"/>
        <end position="252"/>
    </location>
</feature>
<dbReference type="SUPFAM" id="SSF55729">
    <property type="entry name" value="Acyl-CoA N-acyltransferases (Nat)"/>
    <property type="match status" value="1"/>
</dbReference>
<name>A0A1Y2GDA4_9FUNG</name>
<dbReference type="InParanoid" id="A0A1Y2GDA4"/>
<dbReference type="OrthoDB" id="2350977at2759"/>
<dbReference type="AlphaFoldDB" id="A0A1Y2GDA4"/>
<feature type="region of interest" description="Disordered" evidence="1">
    <location>
        <begin position="67"/>
        <end position="106"/>
    </location>
</feature>
<dbReference type="CDD" id="cd04301">
    <property type="entry name" value="NAT_SF"/>
    <property type="match status" value="1"/>
</dbReference>